<evidence type="ECO:0000313" key="4">
    <source>
        <dbReference type="Proteomes" id="UP000196158"/>
    </source>
</evidence>
<name>A0A1X7RAG2_9SACH</name>
<organism evidence="3 4">
    <name type="scientific">Maudiozyma saulgeensis</name>
    <dbReference type="NCBI Taxonomy" id="1789683"/>
    <lineage>
        <taxon>Eukaryota</taxon>
        <taxon>Fungi</taxon>
        <taxon>Dikarya</taxon>
        <taxon>Ascomycota</taxon>
        <taxon>Saccharomycotina</taxon>
        <taxon>Saccharomycetes</taxon>
        <taxon>Saccharomycetales</taxon>
        <taxon>Saccharomycetaceae</taxon>
        <taxon>Maudiozyma</taxon>
    </lineage>
</organism>
<feature type="compositionally biased region" description="Low complexity" evidence="2">
    <location>
        <begin position="442"/>
        <end position="453"/>
    </location>
</feature>
<proteinExistence type="predicted"/>
<evidence type="ECO:0000256" key="1">
    <source>
        <dbReference type="SAM" id="Coils"/>
    </source>
</evidence>
<keyword evidence="1" id="KW-0175">Coiled coil</keyword>
<reference evidence="3 4" key="1">
    <citation type="submission" date="2017-04" db="EMBL/GenBank/DDBJ databases">
        <authorList>
            <person name="Afonso C.L."/>
            <person name="Miller P.J."/>
            <person name="Scott M.A."/>
            <person name="Spackman E."/>
            <person name="Goraichik I."/>
            <person name="Dimitrov K.M."/>
            <person name="Suarez D.L."/>
            <person name="Swayne D.E."/>
        </authorList>
    </citation>
    <scope>NUCLEOTIDE SEQUENCE [LARGE SCALE GENOMIC DNA]</scope>
</reference>
<dbReference type="OrthoDB" id="4068749at2759"/>
<keyword evidence="4" id="KW-1185">Reference proteome</keyword>
<protein>
    <recommendedName>
        <fullName evidence="5">Kinesin motor domain-containing protein</fullName>
    </recommendedName>
</protein>
<accession>A0A1X7RAG2</accession>
<dbReference type="EMBL" id="FXLY01000012">
    <property type="protein sequence ID" value="SMN22594.1"/>
    <property type="molecule type" value="Genomic_DNA"/>
</dbReference>
<feature type="region of interest" description="Disordered" evidence="2">
    <location>
        <begin position="442"/>
        <end position="466"/>
    </location>
</feature>
<evidence type="ECO:0000256" key="2">
    <source>
        <dbReference type="SAM" id="MobiDB-lite"/>
    </source>
</evidence>
<dbReference type="InterPro" id="IPR027417">
    <property type="entry name" value="P-loop_NTPase"/>
</dbReference>
<feature type="coiled-coil region" evidence="1">
    <location>
        <begin position="294"/>
        <end position="321"/>
    </location>
</feature>
<evidence type="ECO:0000313" key="3">
    <source>
        <dbReference type="EMBL" id="SMN22594.1"/>
    </source>
</evidence>
<gene>
    <name evidence="3" type="ORF">KASA_0G02090G</name>
</gene>
<dbReference type="AlphaFoldDB" id="A0A1X7RAG2"/>
<evidence type="ECO:0008006" key="5">
    <source>
        <dbReference type="Google" id="ProtNLM"/>
    </source>
</evidence>
<dbReference type="Proteomes" id="UP000196158">
    <property type="component" value="Unassembled WGS sequence"/>
</dbReference>
<dbReference type="SUPFAM" id="SSF52540">
    <property type="entry name" value="P-loop containing nucleoside triphosphate hydrolases"/>
    <property type="match status" value="1"/>
</dbReference>
<sequence>MNQARLFLRLDQESNETAAIANDTITFKSVQDEDSQVFRFDKLFQENDFSEEIQQLLIEPITKDAVDGISSTVVLCGNKNMLLANDTIFQYLIPKLDLFLKKRINDDLIDITFLDGATNLPIENLNDIDTNQTNSSNSKIITIHIRHINSNDDKIVSSYMNIFFLQNFEMLTKFEQSKDNSSLGKLVRQILSDKTNDLYIFLHCMITPVNQSEILNIFQKIVSFKENWSNSNLCDINILNQSQKEQNLINNYTILDKTYLKQINLLNDEIQNYKLIDNLKQHSDEDNDKLTMKLKILDESNGKLRDQIKDLRQLLSNENENSDILNAYMDKSIIHNNLLNNLSTVEQENNFFNKIDTIEQQYSNILKENNKSLKQLLQSQAEQEFTLQQESVDLKMNLQDIVQSNKTLETKLQPQSLFNTTTLMSPSSIMSSTHSYKTSISSSTSSLGSNITSDTESTTTHSKASHLPLSLNSGFQLKVLRPK</sequence>